<dbReference type="InterPro" id="IPR033880">
    <property type="entry name" value="SPFH_YdjI"/>
</dbReference>
<dbReference type="SUPFAM" id="SSF117892">
    <property type="entry name" value="Band 7/SPFH domain"/>
    <property type="match status" value="1"/>
</dbReference>
<keyword evidence="4" id="KW-1185">Reference proteome</keyword>
<dbReference type="RefSeq" id="WP_116184571.1">
    <property type="nucleotide sequence ID" value="NZ_QTJX01000002.1"/>
</dbReference>
<reference evidence="3 4" key="1">
    <citation type="submission" date="2018-08" db="EMBL/GenBank/DDBJ databases">
        <title>Muricauda nanhaiensis sp. nov., isolated from seawater of the South China Sea.</title>
        <authorList>
            <person name="Dang Y."/>
        </authorList>
    </citation>
    <scope>NUCLEOTIDE SEQUENCE [LARGE SCALE GENOMIC DNA]</scope>
    <source>
        <strain evidence="3 4">SM1704</strain>
    </source>
</reference>
<protein>
    <submittedName>
        <fullName evidence="3">SPFH domain-containing protein</fullName>
    </submittedName>
</protein>
<dbReference type="PANTHER" id="PTHR37826:SF2">
    <property type="entry name" value="ZINC-RIBBON DOMAIN-CONTAINING PROTEIN"/>
    <property type="match status" value="1"/>
</dbReference>
<evidence type="ECO:0000259" key="2">
    <source>
        <dbReference type="Pfam" id="PF14237"/>
    </source>
</evidence>
<dbReference type="Gene3D" id="3.30.479.30">
    <property type="entry name" value="Band 7 domain"/>
    <property type="match status" value="1"/>
</dbReference>
<comment type="caution">
    <text evidence="3">The sequence shown here is derived from an EMBL/GenBank/DDBJ whole genome shotgun (WGS) entry which is preliminary data.</text>
</comment>
<dbReference type="PANTHER" id="PTHR37826">
    <property type="entry name" value="FLOTILLIN BAND_7_5 DOMAIN PROTEIN"/>
    <property type="match status" value="1"/>
</dbReference>
<evidence type="ECO:0000313" key="4">
    <source>
        <dbReference type="Proteomes" id="UP000261828"/>
    </source>
</evidence>
<organism evidence="3 4">
    <name type="scientific">Flagellimonas nanhaiensis</name>
    <dbReference type="NCBI Taxonomy" id="2292706"/>
    <lineage>
        <taxon>Bacteria</taxon>
        <taxon>Pseudomonadati</taxon>
        <taxon>Bacteroidota</taxon>
        <taxon>Flavobacteriia</taxon>
        <taxon>Flavobacteriales</taxon>
        <taxon>Flavobacteriaceae</taxon>
        <taxon>Flagellimonas</taxon>
    </lineage>
</organism>
<dbReference type="Proteomes" id="UP000261828">
    <property type="component" value="Unassembled WGS sequence"/>
</dbReference>
<dbReference type="EMBL" id="QTJX01000002">
    <property type="protein sequence ID" value="RDY59960.1"/>
    <property type="molecule type" value="Genomic_DNA"/>
</dbReference>
<gene>
    <name evidence="3" type="ORF">DX873_11465</name>
</gene>
<evidence type="ECO:0000313" key="3">
    <source>
        <dbReference type="EMBL" id="RDY59960.1"/>
    </source>
</evidence>
<dbReference type="InterPro" id="IPR025640">
    <property type="entry name" value="GYF_2"/>
</dbReference>
<feature type="domain" description="GYF" evidence="2">
    <location>
        <begin position="313"/>
        <end position="362"/>
    </location>
</feature>
<accession>A0A371JR24</accession>
<sequence>MDIFSKIKEKLSNEFIDIVEWLDYTDDTIAHRFERYQNEIKNGAKLIVREGQTAVFVNEGQLADVFEPGTYDLTTKNLPILATLKGWKYGFNSPFKAEVYFVNTHLFTDEKWGTKSPITLSDERFGLVEIRAFGTYAFKISDAGKFIIDIVGTDNNFTNFEINEHLKSLIATRFTDTVGEANLPIELYAANTSELSDTCQEVMAPEFETVGISLEKFYIENVSMPEDLKKEIFEYSRIDKLDLDKLTKFKTAKAIEAAAKNEGGTAGAGMGMGMGFVLAQQMGGMMSPQMGGSNQMQQAASPVPPPMPVQVQYFYAVNGTQQGPVSFEQLQALFAGRTINRDSLVWKQGMAAWTPLKDVEELKSFLGGNTPPPLPNS</sequence>
<feature type="domain" description="SPFH" evidence="1">
    <location>
        <begin position="31"/>
        <end position="239"/>
    </location>
</feature>
<dbReference type="OrthoDB" id="9764015at2"/>
<dbReference type="Pfam" id="PF14237">
    <property type="entry name" value="GYF_2"/>
    <property type="match status" value="1"/>
</dbReference>
<dbReference type="Pfam" id="PF13421">
    <property type="entry name" value="Band_7_1"/>
    <property type="match status" value="1"/>
</dbReference>
<dbReference type="InterPro" id="IPR036013">
    <property type="entry name" value="Band_7/SPFH_dom_sf"/>
</dbReference>
<proteinExistence type="predicted"/>
<evidence type="ECO:0000259" key="1">
    <source>
        <dbReference type="Pfam" id="PF13421"/>
    </source>
</evidence>
<dbReference type="CDD" id="cd03408">
    <property type="entry name" value="SPFH_like_u1"/>
    <property type="match status" value="1"/>
</dbReference>
<dbReference type="AlphaFoldDB" id="A0A371JR24"/>
<name>A0A371JR24_9FLAO</name>